<dbReference type="EMBL" id="JBHLTR010000017">
    <property type="protein sequence ID" value="MFC0560156.1"/>
    <property type="molecule type" value="Genomic_DNA"/>
</dbReference>
<comment type="caution">
    <text evidence="3">The sequence shown here is derived from an EMBL/GenBank/DDBJ whole genome shotgun (WGS) entry which is preliminary data.</text>
</comment>
<dbReference type="Pfam" id="PF02080">
    <property type="entry name" value="TrkA_C"/>
    <property type="match status" value="1"/>
</dbReference>
<gene>
    <name evidence="3" type="ORF">ACFFH4_14020</name>
</gene>
<dbReference type="Gene3D" id="3.30.70.1450">
    <property type="entry name" value="Regulator of K+ conductance, C-terminal domain"/>
    <property type="match status" value="1"/>
</dbReference>
<name>A0ABV6NHE6_9BACI</name>
<dbReference type="GO" id="GO:0034220">
    <property type="term" value="P:monoatomic ion transmembrane transport"/>
    <property type="evidence" value="ECO:0007669"/>
    <property type="project" value="UniProtKB-KW"/>
</dbReference>
<dbReference type="PROSITE" id="PS51202">
    <property type="entry name" value="RCK_C"/>
    <property type="match status" value="1"/>
</dbReference>
<dbReference type="Pfam" id="PF02254">
    <property type="entry name" value="TrkA_N"/>
    <property type="match status" value="1"/>
</dbReference>
<dbReference type="InterPro" id="IPR003148">
    <property type="entry name" value="RCK_N"/>
</dbReference>
<proteinExistence type="predicted"/>
<protein>
    <submittedName>
        <fullName evidence="3">Potassium channel family protein</fullName>
    </submittedName>
</protein>
<dbReference type="InterPro" id="IPR050721">
    <property type="entry name" value="Trk_Ktr_HKT_K-transport"/>
</dbReference>
<keyword evidence="3" id="KW-0407">Ion channel</keyword>
<dbReference type="PANTHER" id="PTHR43833">
    <property type="entry name" value="POTASSIUM CHANNEL PROTEIN 2-RELATED-RELATED"/>
    <property type="match status" value="1"/>
</dbReference>
<reference evidence="3 4" key="1">
    <citation type="submission" date="2024-09" db="EMBL/GenBank/DDBJ databases">
        <authorList>
            <person name="Sun Q."/>
            <person name="Mori K."/>
        </authorList>
    </citation>
    <scope>NUCLEOTIDE SEQUENCE [LARGE SCALE GENOMIC DNA]</scope>
    <source>
        <strain evidence="3 4">NCAIM B.02301</strain>
    </source>
</reference>
<dbReference type="PROSITE" id="PS51201">
    <property type="entry name" value="RCK_N"/>
    <property type="match status" value="1"/>
</dbReference>
<organism evidence="3 4">
    <name type="scientific">Halalkalibacter alkalisediminis</name>
    <dbReference type="NCBI Taxonomy" id="935616"/>
    <lineage>
        <taxon>Bacteria</taxon>
        <taxon>Bacillati</taxon>
        <taxon>Bacillota</taxon>
        <taxon>Bacilli</taxon>
        <taxon>Bacillales</taxon>
        <taxon>Bacillaceae</taxon>
        <taxon>Halalkalibacter</taxon>
    </lineage>
</organism>
<dbReference type="RefSeq" id="WP_273840906.1">
    <property type="nucleotide sequence ID" value="NZ_JAQQWT010000002.1"/>
</dbReference>
<keyword evidence="4" id="KW-1185">Reference proteome</keyword>
<keyword evidence="3" id="KW-0406">Ion transport</keyword>
<dbReference type="SUPFAM" id="SSF116726">
    <property type="entry name" value="TrkA C-terminal domain-like"/>
    <property type="match status" value="1"/>
</dbReference>
<evidence type="ECO:0000259" key="1">
    <source>
        <dbReference type="PROSITE" id="PS51201"/>
    </source>
</evidence>
<dbReference type="Gene3D" id="3.40.50.720">
    <property type="entry name" value="NAD(P)-binding Rossmann-like Domain"/>
    <property type="match status" value="1"/>
</dbReference>
<accession>A0ABV6NHE6</accession>
<dbReference type="PANTHER" id="PTHR43833:SF7">
    <property type="entry name" value="KTR SYSTEM POTASSIUM UPTAKE PROTEIN C"/>
    <property type="match status" value="1"/>
</dbReference>
<evidence type="ECO:0000313" key="4">
    <source>
        <dbReference type="Proteomes" id="UP001589833"/>
    </source>
</evidence>
<evidence type="ECO:0000259" key="2">
    <source>
        <dbReference type="PROSITE" id="PS51202"/>
    </source>
</evidence>
<dbReference type="Proteomes" id="UP001589833">
    <property type="component" value="Unassembled WGS sequence"/>
</dbReference>
<feature type="domain" description="RCK C-terminal" evidence="2">
    <location>
        <begin position="151"/>
        <end position="234"/>
    </location>
</feature>
<dbReference type="InterPro" id="IPR036721">
    <property type="entry name" value="RCK_C_sf"/>
</dbReference>
<dbReference type="InterPro" id="IPR006037">
    <property type="entry name" value="RCK_C"/>
</dbReference>
<evidence type="ECO:0000313" key="3">
    <source>
        <dbReference type="EMBL" id="MFC0560156.1"/>
    </source>
</evidence>
<keyword evidence="3" id="KW-0813">Transport</keyword>
<sequence>MVFFIWRKKEKFGLADKKKQFAVIGLGRFGGSICKELFRMGYQVLAIDINEAKVTEFSQYATHAVIANSADEKALLSLGIRNFEHVVVAIGDDIQTSILTTLVLKELNLPNVWVKAQNAYHHKVLEKIGADRIIHPEHDMGIRIAQHLTSEKIVDYIELSNEYSIVELLATSKVHNKSLIDLNIRAKFGCTILAIKRGEDVNVSPMPEEVIIEKDLLIVIGHKNDLKRFEDEGL</sequence>
<feature type="domain" description="RCK N-terminal" evidence="1">
    <location>
        <begin position="18"/>
        <end position="134"/>
    </location>
</feature>
<dbReference type="SUPFAM" id="SSF51735">
    <property type="entry name" value="NAD(P)-binding Rossmann-fold domains"/>
    <property type="match status" value="1"/>
</dbReference>
<dbReference type="InterPro" id="IPR036291">
    <property type="entry name" value="NAD(P)-bd_dom_sf"/>
</dbReference>